<feature type="compositionally biased region" description="Basic and acidic residues" evidence="1">
    <location>
        <begin position="70"/>
        <end position="82"/>
    </location>
</feature>
<evidence type="ECO:0000313" key="3">
    <source>
        <dbReference type="EMBL" id="CAD7252300.1"/>
    </source>
</evidence>
<evidence type="ECO:0000259" key="2">
    <source>
        <dbReference type="Pfam" id="PF17180"/>
    </source>
</evidence>
<feature type="compositionally biased region" description="Low complexity" evidence="1">
    <location>
        <begin position="143"/>
        <end position="154"/>
    </location>
</feature>
<accession>A0A7R9ADQ4</accession>
<feature type="domain" description="Zinc finger" evidence="2">
    <location>
        <begin position="203"/>
        <end position="242"/>
    </location>
</feature>
<dbReference type="EMBL" id="CAJPEV010004292">
    <property type="protein sequence ID" value="CAG0901523.1"/>
    <property type="molecule type" value="Genomic_DNA"/>
</dbReference>
<dbReference type="Pfam" id="PF17180">
    <property type="entry name" value="Zn_ribbon_3CxxC_2"/>
    <property type="match status" value="1"/>
</dbReference>
<proteinExistence type="predicted"/>
<organism evidence="3">
    <name type="scientific">Darwinula stevensoni</name>
    <dbReference type="NCBI Taxonomy" id="69355"/>
    <lineage>
        <taxon>Eukaryota</taxon>
        <taxon>Metazoa</taxon>
        <taxon>Ecdysozoa</taxon>
        <taxon>Arthropoda</taxon>
        <taxon>Crustacea</taxon>
        <taxon>Oligostraca</taxon>
        <taxon>Ostracoda</taxon>
        <taxon>Podocopa</taxon>
        <taxon>Podocopida</taxon>
        <taxon>Darwinulocopina</taxon>
        <taxon>Darwinuloidea</taxon>
        <taxon>Darwinulidae</taxon>
        <taxon>Darwinula</taxon>
    </lineage>
</organism>
<gene>
    <name evidence="3" type="ORF">DSTB1V02_LOCUS12058</name>
</gene>
<protein>
    <recommendedName>
        <fullName evidence="2">Zinc finger domain-containing protein</fullName>
    </recommendedName>
</protein>
<keyword evidence="4" id="KW-1185">Reference proteome</keyword>
<evidence type="ECO:0000313" key="4">
    <source>
        <dbReference type="Proteomes" id="UP000677054"/>
    </source>
</evidence>
<feature type="compositionally biased region" description="Basic residues" evidence="1">
    <location>
        <begin position="129"/>
        <end position="139"/>
    </location>
</feature>
<dbReference type="EMBL" id="LR903809">
    <property type="protein sequence ID" value="CAD7252300.1"/>
    <property type="molecule type" value="Genomic_DNA"/>
</dbReference>
<feature type="compositionally biased region" description="Basic and acidic residues" evidence="1">
    <location>
        <begin position="1"/>
        <end position="10"/>
    </location>
</feature>
<feature type="region of interest" description="Disordered" evidence="1">
    <location>
        <begin position="1"/>
        <end position="197"/>
    </location>
</feature>
<evidence type="ECO:0000256" key="1">
    <source>
        <dbReference type="SAM" id="MobiDB-lite"/>
    </source>
</evidence>
<dbReference type="AlphaFoldDB" id="A0A7R9ADQ4"/>
<name>A0A7R9ADQ4_9CRUS</name>
<feature type="compositionally biased region" description="Basic and acidic residues" evidence="1">
    <location>
        <begin position="22"/>
        <end position="63"/>
    </location>
</feature>
<dbReference type="InterPro" id="IPR033446">
    <property type="entry name" value="ZCCHC24_Znf-3CxxC"/>
</dbReference>
<dbReference type="OrthoDB" id="10038672at2759"/>
<reference evidence="3" key="1">
    <citation type="submission" date="2020-11" db="EMBL/GenBank/DDBJ databases">
        <authorList>
            <person name="Tran Van P."/>
        </authorList>
    </citation>
    <scope>NUCLEOTIDE SEQUENCE</scope>
</reference>
<sequence>MFAQPKREVLKPPQGEELLPNRSKEGTGKTHAEGGKENAQPKEGKEGAQSKAGKEVAQSKEGKGNAQHKGGKDSAQPKKEKLNAQPKAGKENAQLKGGKENAQSKGGKENVPPGEDGQQDLARPDSSQKNKKKPKKKVKGKENPLTTGPNPTTNYEDPQAGEGAETKSGPKPSRRRKEKAGGGQDPKGRRNGKKLTPYQGKWRGFGLYYCSKCTWEWRSAYSWANMGQGCTNCLTYVYPYRQVHYSLEFTT</sequence>
<dbReference type="Proteomes" id="UP000677054">
    <property type="component" value="Unassembled WGS sequence"/>
</dbReference>